<organism evidence="3 4">
    <name type="scientific">Pundamilia nyererei</name>
    <dbReference type="NCBI Taxonomy" id="303518"/>
    <lineage>
        <taxon>Eukaryota</taxon>
        <taxon>Metazoa</taxon>
        <taxon>Chordata</taxon>
        <taxon>Craniata</taxon>
        <taxon>Vertebrata</taxon>
        <taxon>Euteleostomi</taxon>
        <taxon>Actinopterygii</taxon>
        <taxon>Neopterygii</taxon>
        <taxon>Teleostei</taxon>
        <taxon>Neoteleostei</taxon>
        <taxon>Acanthomorphata</taxon>
        <taxon>Ovalentaria</taxon>
        <taxon>Cichlomorphae</taxon>
        <taxon>Cichliformes</taxon>
        <taxon>Cichlidae</taxon>
        <taxon>African cichlids</taxon>
        <taxon>Pseudocrenilabrinae</taxon>
        <taxon>Haplochromini</taxon>
        <taxon>Pundamilia</taxon>
    </lineage>
</organism>
<feature type="region of interest" description="Disordered" evidence="1">
    <location>
        <begin position="172"/>
        <end position="222"/>
    </location>
</feature>
<reference evidence="4" key="1">
    <citation type="submission" date="2025-08" db="UniProtKB">
        <authorList>
            <consortium name="RefSeq"/>
        </authorList>
    </citation>
    <scope>IDENTIFICATION</scope>
</reference>
<evidence type="ECO:0000313" key="4">
    <source>
        <dbReference type="RefSeq" id="XP_013766543.1"/>
    </source>
</evidence>
<feature type="compositionally biased region" description="Basic and acidic residues" evidence="1">
    <location>
        <begin position="212"/>
        <end position="222"/>
    </location>
</feature>
<keyword evidence="2" id="KW-0472">Membrane</keyword>
<sequence length="222" mass="24740">MSPPSPGVWCISTAELVLMLPESNASSDGHQPPTPLGRSKRGACGTGGFWVVMFWWRGKSGFVFNKSISDCENIFTNKTEQDSRKTCILSNVNTNHSGWYFCKVTTEIPSLTEIHSNGTEVNVWQTFPPADPPALSDNWWIWVVLGASSFILFILTVTCVLLSRRQENREEPIYANTPNKQPSPRPSMSAAAVSLKAASSFQDPRTPSPASRYDEGKRRYRH</sequence>
<dbReference type="RefSeq" id="XP_013766543.1">
    <property type="nucleotide sequence ID" value="XM_013911089.1"/>
</dbReference>
<keyword evidence="2" id="KW-0812">Transmembrane</keyword>
<dbReference type="SUPFAM" id="SSF48726">
    <property type="entry name" value="Immunoglobulin"/>
    <property type="match status" value="1"/>
</dbReference>
<feature type="compositionally biased region" description="Low complexity" evidence="1">
    <location>
        <begin position="187"/>
        <end position="200"/>
    </location>
</feature>
<dbReference type="AlphaFoldDB" id="A0A9Y6M4N9"/>
<keyword evidence="2" id="KW-1133">Transmembrane helix</keyword>
<dbReference type="Gene3D" id="2.60.40.10">
    <property type="entry name" value="Immunoglobulins"/>
    <property type="match status" value="1"/>
</dbReference>
<evidence type="ECO:0000256" key="2">
    <source>
        <dbReference type="SAM" id="Phobius"/>
    </source>
</evidence>
<name>A0A9Y6M4N9_9CICH</name>
<dbReference type="InterPro" id="IPR036179">
    <property type="entry name" value="Ig-like_dom_sf"/>
</dbReference>
<keyword evidence="3" id="KW-1185">Reference proteome</keyword>
<feature type="transmembrane region" description="Helical" evidence="2">
    <location>
        <begin position="139"/>
        <end position="162"/>
    </location>
</feature>
<proteinExistence type="predicted"/>
<accession>A0A9Y6M4N9</accession>
<dbReference type="GeneID" id="102192601"/>
<gene>
    <name evidence="4" type="primary">LOC102192601</name>
</gene>
<dbReference type="InterPro" id="IPR013783">
    <property type="entry name" value="Ig-like_fold"/>
</dbReference>
<evidence type="ECO:0000256" key="1">
    <source>
        <dbReference type="SAM" id="MobiDB-lite"/>
    </source>
</evidence>
<dbReference type="Proteomes" id="UP000695023">
    <property type="component" value="Unplaced"/>
</dbReference>
<evidence type="ECO:0000313" key="3">
    <source>
        <dbReference type="Proteomes" id="UP000695023"/>
    </source>
</evidence>
<protein>
    <submittedName>
        <fullName evidence="4">Uncharacterized protein LOC102192601</fullName>
    </submittedName>
</protein>